<name>A0A850LIS7_9RHOB</name>
<protein>
    <submittedName>
        <fullName evidence="1">Uncharacterized protein</fullName>
    </submittedName>
</protein>
<comment type="caution">
    <text evidence="1">The sequence shown here is derived from an EMBL/GenBank/DDBJ whole genome shotgun (WGS) entry which is preliminary data.</text>
</comment>
<dbReference type="Proteomes" id="UP000565723">
    <property type="component" value="Unassembled WGS sequence"/>
</dbReference>
<evidence type="ECO:0000313" key="2">
    <source>
        <dbReference type="Proteomes" id="UP000565723"/>
    </source>
</evidence>
<dbReference type="RefSeq" id="WP_011049392.1">
    <property type="nucleotide sequence ID" value="NZ_CP076685.1"/>
</dbReference>
<dbReference type="EMBL" id="JABXIY010000038">
    <property type="protein sequence ID" value="NVK97981.1"/>
    <property type="molecule type" value="Genomic_DNA"/>
</dbReference>
<sequence>MSLREIMLKLDESTLRAAMRLAQDSDVTLGQFVRVAVEAEIQRRSRNAKTPNRADERLLASLRTLLAADFAHARSWADLSCRLSRQGFALREAGGGLALHRHPSGERLCKASELGHSYATLMRRFDAPFPGHSHRYLADRMLGRPDRNDITAAPSPRAS</sequence>
<proteinExistence type="predicted"/>
<dbReference type="AlphaFoldDB" id="A0A850LIS7"/>
<accession>A0A850LIS7</accession>
<gene>
    <name evidence="1" type="ORF">HW564_13705</name>
</gene>
<dbReference type="OMA" id="CHTHDLG"/>
<evidence type="ECO:0000313" key="1">
    <source>
        <dbReference type="EMBL" id="NVK97981.1"/>
    </source>
</evidence>
<reference evidence="1 2" key="1">
    <citation type="journal article" date="2020" name="Proc. Natl. Acad. Sci. U.S.A.">
        <title>Ecological drivers of bacterial community assembly in synthetic phycospheres.</title>
        <authorList>
            <person name="Fu H."/>
            <person name="Uchimiya M."/>
            <person name="Gore J."/>
            <person name="Moran M.A."/>
        </authorList>
    </citation>
    <scope>NUCLEOTIDE SEQUENCE [LARGE SCALE GENOMIC DNA]</scope>
    <source>
        <strain evidence="1">HF-Din03</strain>
    </source>
</reference>
<organism evidence="1 2">
    <name type="scientific">Ruegeria pomeroyi</name>
    <dbReference type="NCBI Taxonomy" id="89184"/>
    <lineage>
        <taxon>Bacteria</taxon>
        <taxon>Pseudomonadati</taxon>
        <taxon>Pseudomonadota</taxon>
        <taxon>Alphaproteobacteria</taxon>
        <taxon>Rhodobacterales</taxon>
        <taxon>Roseobacteraceae</taxon>
        <taxon>Ruegeria</taxon>
    </lineage>
</organism>